<dbReference type="InterPro" id="IPR001584">
    <property type="entry name" value="Integrase_cat-core"/>
</dbReference>
<dbReference type="Pfam" id="PF13683">
    <property type="entry name" value="rve_3"/>
    <property type="match status" value="1"/>
</dbReference>
<dbReference type="PANTHER" id="PTHR47515:SF1">
    <property type="entry name" value="BLR2054 PROTEIN"/>
    <property type="match status" value="1"/>
</dbReference>
<dbReference type="Proteomes" id="UP000617145">
    <property type="component" value="Unassembled WGS sequence"/>
</dbReference>
<dbReference type="InterPro" id="IPR036397">
    <property type="entry name" value="RNaseH_sf"/>
</dbReference>
<proteinExistence type="predicted"/>
<evidence type="ECO:0000313" key="2">
    <source>
        <dbReference type="EMBL" id="GGG87586.1"/>
    </source>
</evidence>
<dbReference type="EMBL" id="BMJV01000015">
    <property type="protein sequence ID" value="GGG87586.1"/>
    <property type="molecule type" value="Genomic_DNA"/>
</dbReference>
<dbReference type="GO" id="GO:0015074">
    <property type="term" value="P:DNA integration"/>
    <property type="evidence" value="ECO:0007669"/>
    <property type="project" value="InterPro"/>
</dbReference>
<keyword evidence="3" id="KW-1185">Reference proteome</keyword>
<accession>A0A8J2ZNK3</accession>
<evidence type="ECO:0000259" key="1">
    <source>
        <dbReference type="Pfam" id="PF13683"/>
    </source>
</evidence>
<dbReference type="AlphaFoldDB" id="A0A8J2ZNK3"/>
<evidence type="ECO:0000313" key="3">
    <source>
        <dbReference type="Proteomes" id="UP000617145"/>
    </source>
</evidence>
<name>A0A8J2ZNK3_9RHOB</name>
<dbReference type="InterPro" id="IPR012337">
    <property type="entry name" value="RNaseH-like_sf"/>
</dbReference>
<organism evidence="2 3">
    <name type="scientific">Salipiger pallidus</name>
    <dbReference type="NCBI Taxonomy" id="1775170"/>
    <lineage>
        <taxon>Bacteria</taxon>
        <taxon>Pseudomonadati</taxon>
        <taxon>Pseudomonadota</taxon>
        <taxon>Alphaproteobacteria</taxon>
        <taxon>Rhodobacterales</taxon>
        <taxon>Roseobacteraceae</taxon>
        <taxon>Salipiger</taxon>
    </lineage>
</organism>
<gene>
    <name evidence="2" type="ORF">GCM10011415_42700</name>
</gene>
<reference evidence="2" key="1">
    <citation type="journal article" date="2014" name="Int. J. Syst. Evol. Microbiol.">
        <title>Complete genome sequence of Corynebacterium casei LMG S-19264T (=DSM 44701T), isolated from a smear-ripened cheese.</title>
        <authorList>
            <consortium name="US DOE Joint Genome Institute (JGI-PGF)"/>
            <person name="Walter F."/>
            <person name="Albersmeier A."/>
            <person name="Kalinowski J."/>
            <person name="Ruckert C."/>
        </authorList>
    </citation>
    <scope>NUCLEOTIDE SEQUENCE</scope>
    <source>
        <strain evidence="2">CGMCC 1.15762</strain>
    </source>
</reference>
<protein>
    <recommendedName>
        <fullName evidence="1">Integrase catalytic domain-containing protein</fullName>
    </recommendedName>
</protein>
<dbReference type="GO" id="GO:0003676">
    <property type="term" value="F:nucleic acid binding"/>
    <property type="evidence" value="ECO:0007669"/>
    <property type="project" value="InterPro"/>
</dbReference>
<reference evidence="2" key="2">
    <citation type="submission" date="2020-09" db="EMBL/GenBank/DDBJ databases">
        <authorList>
            <person name="Sun Q."/>
            <person name="Zhou Y."/>
        </authorList>
    </citation>
    <scope>NUCLEOTIDE SEQUENCE</scope>
    <source>
        <strain evidence="2">CGMCC 1.15762</strain>
    </source>
</reference>
<comment type="caution">
    <text evidence="2">The sequence shown here is derived from an EMBL/GenBank/DDBJ whole genome shotgun (WGS) entry which is preliminary data.</text>
</comment>
<dbReference type="PANTHER" id="PTHR47515">
    <property type="entry name" value="LOW CALCIUM RESPONSE LOCUS PROTEIN T"/>
    <property type="match status" value="1"/>
</dbReference>
<dbReference type="Gene3D" id="3.30.420.10">
    <property type="entry name" value="Ribonuclease H-like superfamily/Ribonuclease H"/>
    <property type="match status" value="1"/>
</dbReference>
<feature type="domain" description="Integrase catalytic" evidence="1">
    <location>
        <begin position="1"/>
        <end position="54"/>
    </location>
</feature>
<dbReference type="SUPFAM" id="SSF53098">
    <property type="entry name" value="Ribonuclease H-like"/>
    <property type="match status" value="1"/>
</dbReference>
<sequence>MQNGFVESFNGLLRDECLNEQLFANLRHARELISAWHVDYYHHRPQTSLDGLTPWEYR</sequence>